<protein>
    <submittedName>
        <fullName evidence="4">Phosphatase PAP2 family protein</fullName>
    </submittedName>
</protein>
<evidence type="ECO:0000313" key="4">
    <source>
        <dbReference type="EMBL" id="MFC7278998.1"/>
    </source>
</evidence>
<feature type="transmembrane region" description="Helical" evidence="2">
    <location>
        <begin position="316"/>
        <end position="334"/>
    </location>
</feature>
<accession>A0ABW2I285</accession>
<feature type="transmembrane region" description="Helical" evidence="2">
    <location>
        <begin position="437"/>
        <end position="455"/>
    </location>
</feature>
<dbReference type="Pfam" id="PF01569">
    <property type="entry name" value="PAP2"/>
    <property type="match status" value="2"/>
</dbReference>
<dbReference type="SMART" id="SM00014">
    <property type="entry name" value="acidPPc"/>
    <property type="match status" value="2"/>
</dbReference>
<feature type="region of interest" description="Disordered" evidence="1">
    <location>
        <begin position="466"/>
        <end position="511"/>
    </location>
</feature>
<feature type="domain" description="Phosphatidic acid phosphatase type 2/haloperoxidase" evidence="3">
    <location>
        <begin position="340"/>
        <end position="452"/>
    </location>
</feature>
<feature type="transmembrane region" description="Helical" evidence="2">
    <location>
        <begin position="341"/>
        <end position="360"/>
    </location>
</feature>
<dbReference type="RefSeq" id="WP_378976109.1">
    <property type="nucleotide sequence ID" value="NZ_JBHTBJ010000041.1"/>
</dbReference>
<dbReference type="PANTHER" id="PTHR14969:SF13">
    <property type="entry name" value="AT30094P"/>
    <property type="match status" value="1"/>
</dbReference>
<dbReference type="EMBL" id="JBHTBJ010000041">
    <property type="protein sequence ID" value="MFC7278998.1"/>
    <property type="molecule type" value="Genomic_DNA"/>
</dbReference>
<evidence type="ECO:0000256" key="1">
    <source>
        <dbReference type="SAM" id="MobiDB-lite"/>
    </source>
</evidence>
<dbReference type="InterPro" id="IPR000326">
    <property type="entry name" value="PAP2/HPO"/>
</dbReference>
<dbReference type="SUPFAM" id="SSF48317">
    <property type="entry name" value="Acid phosphatase/Vanadium-dependent haloperoxidase"/>
    <property type="match status" value="2"/>
</dbReference>
<comment type="caution">
    <text evidence="4">The sequence shown here is derived from an EMBL/GenBank/DDBJ whole genome shotgun (WGS) entry which is preliminary data.</text>
</comment>
<evidence type="ECO:0000256" key="2">
    <source>
        <dbReference type="SAM" id="Phobius"/>
    </source>
</evidence>
<dbReference type="InterPro" id="IPR036938">
    <property type="entry name" value="PAP2/HPO_sf"/>
</dbReference>
<dbReference type="Proteomes" id="UP001596548">
    <property type="component" value="Unassembled WGS sequence"/>
</dbReference>
<feature type="transmembrane region" description="Helical" evidence="2">
    <location>
        <begin position="198"/>
        <end position="216"/>
    </location>
</feature>
<keyword evidence="2" id="KW-0472">Membrane</keyword>
<name>A0ABW2I285_9ACTN</name>
<keyword evidence="2" id="KW-1133">Transmembrane helix</keyword>
<feature type="transmembrane region" description="Helical" evidence="2">
    <location>
        <begin position="20"/>
        <end position="41"/>
    </location>
</feature>
<feature type="transmembrane region" description="Helical" evidence="2">
    <location>
        <begin position="101"/>
        <end position="122"/>
    </location>
</feature>
<feature type="transmembrane region" description="Helical" evidence="2">
    <location>
        <begin position="262"/>
        <end position="281"/>
    </location>
</feature>
<feature type="transmembrane region" description="Helical" evidence="2">
    <location>
        <begin position="380"/>
        <end position="400"/>
    </location>
</feature>
<dbReference type="CDD" id="cd03392">
    <property type="entry name" value="PAP2_like_2"/>
    <property type="match status" value="2"/>
</dbReference>
<feature type="domain" description="Phosphatidic acid phosphatase type 2/haloperoxidase" evidence="3">
    <location>
        <begin position="100"/>
        <end position="213"/>
    </location>
</feature>
<organism evidence="4 5">
    <name type="scientific">Paractinoplanes rhizophilus</name>
    <dbReference type="NCBI Taxonomy" id="1416877"/>
    <lineage>
        <taxon>Bacteria</taxon>
        <taxon>Bacillati</taxon>
        <taxon>Actinomycetota</taxon>
        <taxon>Actinomycetes</taxon>
        <taxon>Micromonosporales</taxon>
        <taxon>Micromonosporaceae</taxon>
        <taxon>Paractinoplanes</taxon>
    </lineage>
</organism>
<gene>
    <name evidence="4" type="ORF">ACFQS1_33960</name>
</gene>
<dbReference type="PANTHER" id="PTHR14969">
    <property type="entry name" value="SPHINGOSINE-1-PHOSPHATE PHOSPHOHYDROLASE"/>
    <property type="match status" value="1"/>
</dbReference>
<feature type="compositionally biased region" description="Basic and acidic residues" evidence="1">
    <location>
        <begin position="466"/>
        <end position="479"/>
    </location>
</feature>
<proteinExistence type="predicted"/>
<keyword evidence="2" id="KW-0812">Transmembrane</keyword>
<feature type="transmembrane region" description="Helical" evidence="2">
    <location>
        <begin position="77"/>
        <end position="94"/>
    </location>
</feature>
<evidence type="ECO:0000259" key="3">
    <source>
        <dbReference type="SMART" id="SM00014"/>
    </source>
</evidence>
<reference evidence="5" key="1">
    <citation type="journal article" date="2019" name="Int. J. Syst. Evol. Microbiol.">
        <title>The Global Catalogue of Microorganisms (GCM) 10K type strain sequencing project: providing services to taxonomists for standard genome sequencing and annotation.</title>
        <authorList>
            <consortium name="The Broad Institute Genomics Platform"/>
            <consortium name="The Broad Institute Genome Sequencing Center for Infectious Disease"/>
            <person name="Wu L."/>
            <person name="Ma J."/>
        </authorList>
    </citation>
    <scope>NUCLEOTIDE SEQUENCE [LARGE SCALE GENOMIC DNA]</scope>
    <source>
        <strain evidence="5">XZYJT-10</strain>
    </source>
</reference>
<sequence>MSVAEKRAGWYFAERSVLGLAAVVAAGLGFGTLLLLVRYSWTPMLRLDQHLDDRLNALIAPHPAAVAVFKGISAAGGRGWLVPLVVLVVVLLLIRRRPRLAFYLAVTGLGAVLLDPSLKALVGRVRPVVADPIAVGGGNSFPSGHTLSATVVYGALTLVFLSLARGKWRWWLVGAAALLVFAIGVSRLALGVHFLSDVIGGWLLGLAWISVTAYAFRVWRREAGQPAAPLAEGLEPEAAADLAPAPDETAILPHPWAKGAEILVGWVFTFGVLYFVGYAVTRWSPPFDDAFPRWLQTFRTPALDDVSWLWSKAGDTHAILAVSLIFCPIALAVWRQWRPVLFIVLAMFGELTLFLVTAAATGRPRPQAEHLDGTLPTSSFPSGHIAATMCLWTAIALICIGRIERWWRWLFLVPVVVMPVGVAVSRMYRGMHHPTDVLGALLLTVCWLSVLWWTVRPNAEALGAHADLEHPDRRPERPARPGGDGAPARVPRPRGVAGAGRLRPAADRDAG</sequence>
<keyword evidence="5" id="KW-1185">Reference proteome</keyword>
<feature type="transmembrane region" description="Helical" evidence="2">
    <location>
        <begin position="170"/>
        <end position="192"/>
    </location>
</feature>
<dbReference type="Gene3D" id="1.20.144.10">
    <property type="entry name" value="Phosphatidic acid phosphatase type 2/haloperoxidase"/>
    <property type="match status" value="2"/>
</dbReference>
<feature type="transmembrane region" description="Helical" evidence="2">
    <location>
        <begin position="142"/>
        <end position="163"/>
    </location>
</feature>
<evidence type="ECO:0000313" key="5">
    <source>
        <dbReference type="Proteomes" id="UP001596548"/>
    </source>
</evidence>
<feature type="transmembrane region" description="Helical" evidence="2">
    <location>
        <begin position="407"/>
        <end position="425"/>
    </location>
</feature>